<evidence type="ECO:0000256" key="2">
    <source>
        <dbReference type="ARBA" id="ARBA00012379"/>
    </source>
</evidence>
<organism evidence="6 7">
    <name type="scientific">Operophtera brumata nucleopolyhedrovirus</name>
    <dbReference type="NCBI Taxonomy" id="1046267"/>
    <lineage>
        <taxon>Viruses</taxon>
        <taxon>Viruses incertae sedis</taxon>
        <taxon>Naldaviricetes</taxon>
        <taxon>Lefavirales</taxon>
        <taxon>Baculoviridae</taxon>
        <taxon>Alphabaculovirus</taxon>
        <taxon>Alphabaculovirus opbrumatae</taxon>
    </lineage>
</organism>
<keyword evidence="4" id="KW-0546">Nucleotide metabolism</keyword>
<dbReference type="OrthoDB" id="12539at10239"/>
<evidence type="ECO:0000313" key="6">
    <source>
        <dbReference type="EMBL" id="AUA60339.1"/>
    </source>
</evidence>
<accession>A0A2H4UZZ2</accession>
<dbReference type="GO" id="GO:0000287">
    <property type="term" value="F:magnesium ion binding"/>
    <property type="evidence" value="ECO:0007669"/>
    <property type="project" value="InterPro"/>
</dbReference>
<dbReference type="RefSeq" id="YP_009552668.1">
    <property type="nucleotide sequence ID" value="NC_040621.1"/>
</dbReference>
<dbReference type="PANTHER" id="PTHR11241:SF0">
    <property type="entry name" value="DEOXYURIDINE 5'-TRIPHOSPHATE NUCLEOTIDOHYDROLASE"/>
    <property type="match status" value="1"/>
</dbReference>
<dbReference type="GeneID" id="41700002"/>
<dbReference type="Proteomes" id="UP000290445">
    <property type="component" value="Segment"/>
</dbReference>
<reference evidence="6 7" key="1">
    <citation type="journal article" date="2017" name="Viruses">
        <title>The Operophtera brumata Nucleopolyhedrovirus (OpbuNPV) Represents an Early, Divergent Lineage within Genus Alphabaculovirus.</title>
        <authorList>
            <person name="Harrison R.L."/>
            <person name="Rowley D.L."/>
            <person name="Mowery J.D."/>
            <person name="Bauchan G.R."/>
            <person name="Burand J.P."/>
        </authorList>
    </citation>
    <scope>NUCLEOTIDE SEQUENCE [LARGE SCALE GENOMIC DNA]</scope>
    <source>
        <strain evidence="6">OpbuNPV-MA</strain>
    </source>
</reference>
<dbReference type="GO" id="GO:0004170">
    <property type="term" value="F:dUTP diphosphatase activity"/>
    <property type="evidence" value="ECO:0007669"/>
    <property type="project" value="UniProtKB-EC"/>
</dbReference>
<dbReference type="EC" id="3.6.1.23" evidence="2"/>
<dbReference type="Pfam" id="PF00692">
    <property type="entry name" value="dUTPase"/>
    <property type="match status" value="1"/>
</dbReference>
<dbReference type="InterPro" id="IPR033704">
    <property type="entry name" value="dUTPase_trimeric"/>
</dbReference>
<protein>
    <recommendedName>
        <fullName evidence="2">dUTP diphosphatase</fullName>
        <ecNumber evidence="2">3.6.1.23</ecNumber>
    </recommendedName>
</protein>
<dbReference type="GO" id="GO:0046081">
    <property type="term" value="P:dUTP catabolic process"/>
    <property type="evidence" value="ECO:0007669"/>
    <property type="project" value="InterPro"/>
</dbReference>
<dbReference type="CDD" id="cd07557">
    <property type="entry name" value="trimeric_dUTPase"/>
    <property type="match status" value="1"/>
</dbReference>
<evidence type="ECO:0000259" key="5">
    <source>
        <dbReference type="Pfam" id="PF00692"/>
    </source>
</evidence>
<comment type="similarity">
    <text evidence="1">Belongs to the dUTPase family.</text>
</comment>
<dbReference type="InterPro" id="IPR036157">
    <property type="entry name" value="dUTPase-like_sf"/>
</dbReference>
<feature type="domain" description="dUTPase-like" evidence="5">
    <location>
        <begin position="17"/>
        <end position="141"/>
    </location>
</feature>
<dbReference type="InterPro" id="IPR029054">
    <property type="entry name" value="dUTPase-like"/>
</dbReference>
<dbReference type="SUPFAM" id="SSF51283">
    <property type="entry name" value="dUTPase-like"/>
    <property type="match status" value="1"/>
</dbReference>
<dbReference type="PANTHER" id="PTHR11241">
    <property type="entry name" value="DEOXYURIDINE 5'-TRIPHOSPHATE NUCLEOTIDOHYDROLASE"/>
    <property type="match status" value="1"/>
</dbReference>
<evidence type="ECO:0000256" key="1">
    <source>
        <dbReference type="ARBA" id="ARBA00006581"/>
    </source>
</evidence>
<proteinExistence type="inferred from homology"/>
<dbReference type="GO" id="GO:0006226">
    <property type="term" value="P:dUMP biosynthetic process"/>
    <property type="evidence" value="ECO:0007669"/>
    <property type="project" value="InterPro"/>
</dbReference>
<dbReference type="InterPro" id="IPR008181">
    <property type="entry name" value="dUTPase"/>
</dbReference>
<keyword evidence="3" id="KW-0378">Hydrolase</keyword>
<evidence type="ECO:0000256" key="4">
    <source>
        <dbReference type="ARBA" id="ARBA00023080"/>
    </source>
</evidence>
<keyword evidence="7" id="KW-1185">Reference proteome</keyword>
<dbReference type="KEGG" id="vg:41700002"/>
<dbReference type="NCBIfam" id="NF001862">
    <property type="entry name" value="PRK00601.1"/>
    <property type="match status" value="1"/>
</dbReference>
<dbReference type="EMBL" id="MF614691">
    <property type="protein sequence ID" value="AUA60339.1"/>
    <property type="molecule type" value="Genomic_DNA"/>
</dbReference>
<name>A0A2H4UZZ2_9ABAC</name>
<sequence>MARLYGMRFKLCHVDGKLPLLGTKDAAGADLFSRENLVIPPREQCLVRTGVKTIIKKNYFGHVLGRSGLALHYGISVLGGVIDRDYKGELGVILMNNSERAFEVNRGDRIAQIVCVATGRIKAVCTEPDSKRGTRGYGSTGIK</sequence>
<dbReference type="NCBIfam" id="TIGR00576">
    <property type="entry name" value="dut"/>
    <property type="match status" value="1"/>
</dbReference>
<dbReference type="Gene3D" id="2.70.40.10">
    <property type="match status" value="1"/>
</dbReference>
<evidence type="ECO:0000256" key="3">
    <source>
        <dbReference type="ARBA" id="ARBA00022801"/>
    </source>
</evidence>
<evidence type="ECO:0000313" key="7">
    <source>
        <dbReference type="Proteomes" id="UP000290445"/>
    </source>
</evidence>